<dbReference type="InterPro" id="IPR039905">
    <property type="entry name" value="CD2BP2/Lin1"/>
</dbReference>
<reference evidence="3" key="2">
    <citation type="journal article" date="2022" name="Hortic Res">
        <title>The genome of Dioscorea zingiberensis sheds light on the biosynthesis, origin and evolution of the medicinally important diosgenin saponins.</title>
        <authorList>
            <person name="Li Y."/>
            <person name="Tan C."/>
            <person name="Li Z."/>
            <person name="Guo J."/>
            <person name="Li S."/>
            <person name="Chen X."/>
            <person name="Wang C."/>
            <person name="Dai X."/>
            <person name="Yang H."/>
            <person name="Song W."/>
            <person name="Hou L."/>
            <person name="Xu J."/>
            <person name="Tong Z."/>
            <person name="Xu A."/>
            <person name="Yuan X."/>
            <person name="Wang W."/>
            <person name="Yang Q."/>
            <person name="Chen L."/>
            <person name="Sun Z."/>
            <person name="Wang K."/>
            <person name="Pan B."/>
            <person name="Chen J."/>
            <person name="Bao Y."/>
            <person name="Liu F."/>
            <person name="Qi X."/>
            <person name="Gang D.R."/>
            <person name="Wen J."/>
            <person name="Li J."/>
        </authorList>
    </citation>
    <scope>NUCLEOTIDE SEQUENCE</scope>
    <source>
        <strain evidence="3">Dzin_1.0</strain>
    </source>
</reference>
<accession>A0A9D5HG64</accession>
<comment type="caution">
    <text evidence="3">The sequence shown here is derived from an EMBL/GenBank/DDBJ whole genome shotgun (WGS) entry which is preliminary data.</text>
</comment>
<evidence type="ECO:0000256" key="1">
    <source>
        <dbReference type="SAM" id="MobiDB-lite"/>
    </source>
</evidence>
<feature type="domain" description="OCRE" evidence="2">
    <location>
        <begin position="321"/>
        <end position="369"/>
    </location>
</feature>
<proteinExistence type="predicted"/>
<dbReference type="PANTHER" id="PTHR13138:SF3">
    <property type="entry name" value="CD2 ANTIGEN CYTOPLASMIC TAIL-BINDING PROTEIN 2"/>
    <property type="match status" value="1"/>
</dbReference>
<gene>
    <name evidence="3" type="ORF">J5N97_016997</name>
</gene>
<dbReference type="EMBL" id="JAGGNH010000004">
    <property type="protein sequence ID" value="KAJ0975032.1"/>
    <property type="molecule type" value="Genomic_DNA"/>
</dbReference>
<dbReference type="AlphaFoldDB" id="A0A9D5HG64"/>
<feature type="region of interest" description="Disordered" evidence="1">
    <location>
        <begin position="15"/>
        <end position="78"/>
    </location>
</feature>
<evidence type="ECO:0000313" key="3">
    <source>
        <dbReference type="EMBL" id="KAJ0975032.1"/>
    </source>
</evidence>
<dbReference type="Proteomes" id="UP001085076">
    <property type="component" value="Miscellaneous, Linkage group lg04"/>
</dbReference>
<feature type="compositionally biased region" description="Basic residues" evidence="1">
    <location>
        <begin position="32"/>
        <end position="41"/>
    </location>
</feature>
<evidence type="ECO:0000259" key="2">
    <source>
        <dbReference type="Pfam" id="PF17780"/>
    </source>
</evidence>
<dbReference type="InterPro" id="IPR041591">
    <property type="entry name" value="OCRE"/>
</dbReference>
<feature type="compositionally biased region" description="Basic and acidic residues" evidence="1">
    <location>
        <begin position="21"/>
        <end position="31"/>
    </location>
</feature>
<evidence type="ECO:0000313" key="4">
    <source>
        <dbReference type="Proteomes" id="UP001085076"/>
    </source>
</evidence>
<protein>
    <recommendedName>
        <fullName evidence="2">OCRE domain-containing protein</fullName>
    </recommendedName>
</protein>
<dbReference type="PANTHER" id="PTHR13138">
    <property type="entry name" value="PROTEIN LIN1"/>
    <property type="match status" value="1"/>
</dbReference>
<sequence>MAESFRTSFRKRGLGDLLGDDLEHKPMEKTARFPKAKKTKNATKGAETSELEEDEVWTSRRAQQASKERARRRSEKREEDLIALGDEADIIAAEVDYEENADFVDDGIRIEPFNLKNEREEGYFDANGNFVEYANQNKIKDAWLDNLELDSRVVEKSQAKKIPQEDYQELTPKEIGRLKRNIANVLQPRETIIQALKRLKGTSSDKRGKMSEATKQIFDQLTEDAVKLMENGDYNVYHEERETFEREAEGYERLAHAKEVSSGSSEKFDMFGEDDDEANVNVQLDAGAVDSGSASEQLPKLTSENSELSQELRSGDAEGGETDYVYDPASGYYYSSSLGYYYDPVSGLYCSVASGKWYSFDEQIGEYVECQSTASTETEGAAS</sequence>
<keyword evidence="4" id="KW-1185">Reference proteome</keyword>
<reference evidence="3" key="1">
    <citation type="submission" date="2021-03" db="EMBL/GenBank/DDBJ databases">
        <authorList>
            <person name="Li Z."/>
            <person name="Yang C."/>
        </authorList>
    </citation>
    <scope>NUCLEOTIDE SEQUENCE</scope>
    <source>
        <strain evidence="3">Dzin_1.0</strain>
        <tissue evidence="3">Leaf</tissue>
    </source>
</reference>
<feature type="region of interest" description="Disordered" evidence="1">
    <location>
        <begin position="291"/>
        <end position="321"/>
    </location>
</feature>
<name>A0A9D5HG64_9LILI</name>
<organism evidence="3 4">
    <name type="scientific">Dioscorea zingiberensis</name>
    <dbReference type="NCBI Taxonomy" id="325984"/>
    <lineage>
        <taxon>Eukaryota</taxon>
        <taxon>Viridiplantae</taxon>
        <taxon>Streptophyta</taxon>
        <taxon>Embryophyta</taxon>
        <taxon>Tracheophyta</taxon>
        <taxon>Spermatophyta</taxon>
        <taxon>Magnoliopsida</taxon>
        <taxon>Liliopsida</taxon>
        <taxon>Dioscoreales</taxon>
        <taxon>Dioscoreaceae</taxon>
        <taxon>Dioscorea</taxon>
    </lineage>
</organism>
<dbReference type="Pfam" id="PF17780">
    <property type="entry name" value="OCRE"/>
    <property type="match status" value="1"/>
</dbReference>
<dbReference type="OrthoDB" id="331341at2759"/>
<feature type="compositionally biased region" description="Polar residues" evidence="1">
    <location>
        <begin position="292"/>
        <end position="312"/>
    </location>
</feature>
<dbReference type="GO" id="GO:0005682">
    <property type="term" value="C:U5 snRNP"/>
    <property type="evidence" value="ECO:0007669"/>
    <property type="project" value="InterPro"/>
</dbReference>